<dbReference type="EMBL" id="JAEAOA010001515">
    <property type="protein sequence ID" value="KAK3604318.1"/>
    <property type="molecule type" value="Genomic_DNA"/>
</dbReference>
<reference evidence="1" key="3">
    <citation type="submission" date="2023-05" db="EMBL/GenBank/DDBJ databases">
        <authorList>
            <person name="Smith C.H."/>
        </authorList>
    </citation>
    <scope>NUCLEOTIDE SEQUENCE</scope>
    <source>
        <strain evidence="1">CHS0354</strain>
        <tissue evidence="1">Mantle</tissue>
    </source>
</reference>
<gene>
    <name evidence="1" type="ORF">CHS0354_025445</name>
</gene>
<organism evidence="1 2">
    <name type="scientific">Potamilus streckersoni</name>
    <dbReference type="NCBI Taxonomy" id="2493646"/>
    <lineage>
        <taxon>Eukaryota</taxon>
        <taxon>Metazoa</taxon>
        <taxon>Spiralia</taxon>
        <taxon>Lophotrochozoa</taxon>
        <taxon>Mollusca</taxon>
        <taxon>Bivalvia</taxon>
        <taxon>Autobranchia</taxon>
        <taxon>Heteroconchia</taxon>
        <taxon>Palaeoheterodonta</taxon>
        <taxon>Unionida</taxon>
        <taxon>Unionoidea</taxon>
        <taxon>Unionidae</taxon>
        <taxon>Ambleminae</taxon>
        <taxon>Lampsilini</taxon>
        <taxon>Potamilus</taxon>
    </lineage>
</organism>
<comment type="caution">
    <text evidence="1">The sequence shown here is derived from an EMBL/GenBank/DDBJ whole genome shotgun (WGS) entry which is preliminary data.</text>
</comment>
<reference evidence="1" key="1">
    <citation type="journal article" date="2021" name="Genome Biol. Evol.">
        <title>A High-Quality Reference Genome for a Parasitic Bivalve with Doubly Uniparental Inheritance (Bivalvia: Unionida).</title>
        <authorList>
            <person name="Smith C.H."/>
        </authorList>
    </citation>
    <scope>NUCLEOTIDE SEQUENCE</scope>
    <source>
        <strain evidence="1">CHS0354</strain>
    </source>
</reference>
<reference evidence="1" key="2">
    <citation type="journal article" date="2021" name="Genome Biol. Evol.">
        <title>Developing a high-quality reference genome for a parasitic bivalve with doubly uniparental inheritance (Bivalvia: Unionida).</title>
        <authorList>
            <person name="Smith C.H."/>
        </authorList>
    </citation>
    <scope>NUCLEOTIDE SEQUENCE</scope>
    <source>
        <strain evidence="1">CHS0354</strain>
        <tissue evidence="1">Mantle</tissue>
    </source>
</reference>
<evidence type="ECO:0000313" key="1">
    <source>
        <dbReference type="EMBL" id="KAK3604318.1"/>
    </source>
</evidence>
<dbReference type="Proteomes" id="UP001195483">
    <property type="component" value="Unassembled WGS sequence"/>
</dbReference>
<keyword evidence="2" id="KW-1185">Reference proteome</keyword>
<sequence length="116" mass="13293">MLYNLHKKNIKYIIRTLSFYRRFPERSHDSYPMGLIPAVVFACGCHGHTCIKHNSCTALHSLNRCNKLGRHDRVSLKASGSRDKNHNAPTIILSRSLFVLHITCTSPDIDKHVYSF</sequence>
<protein>
    <submittedName>
        <fullName evidence="1">Uncharacterized protein</fullName>
    </submittedName>
</protein>
<evidence type="ECO:0000313" key="2">
    <source>
        <dbReference type="Proteomes" id="UP001195483"/>
    </source>
</evidence>
<name>A0AAE0W6V5_9BIVA</name>
<dbReference type="AlphaFoldDB" id="A0AAE0W6V5"/>
<proteinExistence type="predicted"/>
<accession>A0AAE0W6V5</accession>